<evidence type="ECO:0000256" key="2">
    <source>
        <dbReference type="SAM" id="MobiDB-lite"/>
    </source>
</evidence>
<dbReference type="Pfam" id="PF03992">
    <property type="entry name" value="ABM"/>
    <property type="match status" value="1"/>
</dbReference>
<proteinExistence type="predicted"/>
<dbReference type="PANTHER" id="PTHR35848:SF6">
    <property type="entry name" value="CUPIN TYPE-2 DOMAIN-CONTAINING PROTEIN"/>
    <property type="match status" value="1"/>
</dbReference>
<organism evidence="4 5">
    <name type="scientific">Microbacterium resistens</name>
    <dbReference type="NCBI Taxonomy" id="156977"/>
    <lineage>
        <taxon>Bacteria</taxon>
        <taxon>Bacillati</taxon>
        <taxon>Actinomycetota</taxon>
        <taxon>Actinomycetes</taxon>
        <taxon>Micrococcales</taxon>
        <taxon>Microbacteriaceae</taxon>
        <taxon>Microbacterium</taxon>
    </lineage>
</organism>
<dbReference type="PROSITE" id="PS51725">
    <property type="entry name" value="ABM"/>
    <property type="match status" value="1"/>
</dbReference>
<accession>A0ABU1SGS4</accession>
<evidence type="ECO:0000313" key="4">
    <source>
        <dbReference type="EMBL" id="MDR6868791.1"/>
    </source>
</evidence>
<dbReference type="PANTHER" id="PTHR35848">
    <property type="entry name" value="OXALATE-BINDING PROTEIN"/>
    <property type="match status" value="1"/>
</dbReference>
<dbReference type="SUPFAM" id="SSF54909">
    <property type="entry name" value="Dimeric alpha+beta barrel"/>
    <property type="match status" value="1"/>
</dbReference>
<dbReference type="Pfam" id="PF07883">
    <property type="entry name" value="Cupin_2"/>
    <property type="match status" value="1"/>
</dbReference>
<reference evidence="4 5" key="1">
    <citation type="submission" date="2023-07" db="EMBL/GenBank/DDBJ databases">
        <title>Sorghum-associated microbial communities from plants grown in Nebraska, USA.</title>
        <authorList>
            <person name="Schachtman D."/>
        </authorList>
    </citation>
    <scope>NUCLEOTIDE SEQUENCE [LARGE SCALE GENOMIC DNA]</scope>
    <source>
        <strain evidence="4 5">2980</strain>
    </source>
</reference>
<evidence type="ECO:0000313" key="5">
    <source>
        <dbReference type="Proteomes" id="UP001259347"/>
    </source>
</evidence>
<keyword evidence="1" id="KW-0479">Metal-binding</keyword>
<gene>
    <name evidence="4" type="ORF">J2Y69_003415</name>
</gene>
<dbReference type="InterPro" id="IPR014710">
    <property type="entry name" value="RmlC-like_jellyroll"/>
</dbReference>
<protein>
    <submittedName>
        <fullName evidence="4">Quercetin dioxygenase-like cupin family protein/quinol monooxygenase YgiN</fullName>
    </submittedName>
</protein>
<keyword evidence="5" id="KW-1185">Reference proteome</keyword>
<sequence>MIETERSAQPALVLRPDELPTKNRGGGARTVPLVTYGRGATTYLNGMTVFDPGAQIGHHVHNVAESVMVIDGEAIVDIDGHRIRLNTYDTTFVPANVPHHFENASTRNPMRIFWTYGSIDSTRTLLASGEHGRIDDEAADSAGPSAAESVTELALLRITPGREREFEAAVADAASLFQTAHGARTFTVERSVELPSVYRLLVRWETIEDHLVGFRDSPAFRQWRDLVGDFLEAPPEVEHLRNVLTAF</sequence>
<name>A0ABU1SGS4_9MICO</name>
<dbReference type="InterPro" id="IPR007138">
    <property type="entry name" value="ABM_dom"/>
</dbReference>
<dbReference type="EMBL" id="JAVDUM010000017">
    <property type="protein sequence ID" value="MDR6868791.1"/>
    <property type="molecule type" value="Genomic_DNA"/>
</dbReference>
<dbReference type="InterPro" id="IPR051610">
    <property type="entry name" value="GPI/OXD"/>
</dbReference>
<evidence type="ECO:0000256" key="1">
    <source>
        <dbReference type="ARBA" id="ARBA00022723"/>
    </source>
</evidence>
<dbReference type="SUPFAM" id="SSF51182">
    <property type="entry name" value="RmlC-like cupins"/>
    <property type="match status" value="1"/>
</dbReference>
<evidence type="ECO:0000259" key="3">
    <source>
        <dbReference type="PROSITE" id="PS51725"/>
    </source>
</evidence>
<dbReference type="Gene3D" id="3.30.70.100">
    <property type="match status" value="1"/>
</dbReference>
<feature type="region of interest" description="Disordered" evidence="2">
    <location>
        <begin position="1"/>
        <end position="26"/>
    </location>
</feature>
<feature type="domain" description="ABM" evidence="3">
    <location>
        <begin position="150"/>
        <end position="239"/>
    </location>
</feature>
<dbReference type="InterPro" id="IPR011008">
    <property type="entry name" value="Dimeric_a/b-barrel"/>
</dbReference>
<dbReference type="Proteomes" id="UP001259347">
    <property type="component" value="Unassembled WGS sequence"/>
</dbReference>
<comment type="caution">
    <text evidence="4">The sequence shown here is derived from an EMBL/GenBank/DDBJ whole genome shotgun (WGS) entry which is preliminary data.</text>
</comment>
<dbReference type="InterPro" id="IPR013096">
    <property type="entry name" value="Cupin_2"/>
</dbReference>
<dbReference type="Gene3D" id="2.60.120.10">
    <property type="entry name" value="Jelly Rolls"/>
    <property type="match status" value="1"/>
</dbReference>
<dbReference type="RefSeq" id="WP_310022948.1">
    <property type="nucleotide sequence ID" value="NZ_JAVDUM010000017.1"/>
</dbReference>
<dbReference type="InterPro" id="IPR011051">
    <property type="entry name" value="RmlC_Cupin_sf"/>
</dbReference>